<comment type="caution">
    <text evidence="2">The sequence shown here is derived from an EMBL/GenBank/DDBJ whole genome shotgun (WGS) entry which is preliminary data.</text>
</comment>
<feature type="compositionally biased region" description="Polar residues" evidence="1">
    <location>
        <begin position="1232"/>
        <end position="1246"/>
    </location>
</feature>
<feature type="compositionally biased region" description="Acidic residues" evidence="1">
    <location>
        <begin position="564"/>
        <end position="574"/>
    </location>
</feature>
<protein>
    <submittedName>
        <fullName evidence="2">G4170 protein</fullName>
    </submittedName>
</protein>
<accession>A0ABP1FPM6</accession>
<dbReference type="Proteomes" id="UP001497392">
    <property type="component" value="Unassembled WGS sequence"/>
</dbReference>
<gene>
    <name evidence="2" type="primary">g4170</name>
    <name evidence="2" type="ORF">VP750_LOCUS3562</name>
</gene>
<feature type="compositionally biased region" description="Low complexity" evidence="1">
    <location>
        <begin position="760"/>
        <end position="796"/>
    </location>
</feature>
<dbReference type="PANTHER" id="PTHR34418">
    <property type="entry name" value="NUCLEAR PORE COMPLEX PROTEIN NUP214 ISOFORM X1"/>
    <property type="match status" value="1"/>
</dbReference>
<feature type="compositionally biased region" description="Polar residues" evidence="1">
    <location>
        <begin position="1018"/>
        <end position="1031"/>
    </location>
</feature>
<feature type="region of interest" description="Disordered" evidence="1">
    <location>
        <begin position="1666"/>
        <end position="1704"/>
    </location>
</feature>
<reference evidence="2 3" key="1">
    <citation type="submission" date="2024-06" db="EMBL/GenBank/DDBJ databases">
        <authorList>
            <person name="Kraege A."/>
            <person name="Thomma B."/>
        </authorList>
    </citation>
    <scope>NUCLEOTIDE SEQUENCE [LARGE SCALE GENOMIC DNA]</scope>
</reference>
<feature type="region of interest" description="Disordered" evidence="1">
    <location>
        <begin position="1619"/>
        <end position="1648"/>
    </location>
</feature>
<organism evidence="2 3">
    <name type="scientific">Coccomyxa viridis</name>
    <dbReference type="NCBI Taxonomy" id="1274662"/>
    <lineage>
        <taxon>Eukaryota</taxon>
        <taxon>Viridiplantae</taxon>
        <taxon>Chlorophyta</taxon>
        <taxon>core chlorophytes</taxon>
        <taxon>Trebouxiophyceae</taxon>
        <taxon>Trebouxiophyceae incertae sedis</taxon>
        <taxon>Coccomyxaceae</taxon>
        <taxon>Coccomyxa</taxon>
    </lineage>
</organism>
<feature type="compositionally biased region" description="Polar residues" evidence="1">
    <location>
        <begin position="624"/>
        <end position="634"/>
    </location>
</feature>
<feature type="compositionally biased region" description="Acidic residues" evidence="1">
    <location>
        <begin position="505"/>
        <end position="515"/>
    </location>
</feature>
<feature type="compositionally biased region" description="Polar residues" evidence="1">
    <location>
        <begin position="1269"/>
        <end position="1280"/>
    </location>
</feature>
<feature type="compositionally biased region" description="Basic and acidic residues" evidence="1">
    <location>
        <begin position="1141"/>
        <end position="1160"/>
    </location>
</feature>
<feature type="compositionally biased region" description="Low complexity" evidence="1">
    <location>
        <begin position="1671"/>
        <end position="1689"/>
    </location>
</feature>
<feature type="region of interest" description="Disordered" evidence="1">
    <location>
        <begin position="456"/>
        <end position="686"/>
    </location>
</feature>
<dbReference type="PANTHER" id="PTHR34418:SF3">
    <property type="entry name" value="NUCLEAR PORE COMPLEX PROTEIN NUP214"/>
    <property type="match status" value="1"/>
</dbReference>
<feature type="compositionally biased region" description="Polar residues" evidence="1">
    <location>
        <begin position="1106"/>
        <end position="1117"/>
    </location>
</feature>
<evidence type="ECO:0000313" key="2">
    <source>
        <dbReference type="EMBL" id="CAL5221903.1"/>
    </source>
</evidence>
<feature type="region of interest" description="Disordered" evidence="1">
    <location>
        <begin position="1800"/>
        <end position="1851"/>
    </location>
</feature>
<feature type="compositionally biased region" description="Polar residues" evidence="1">
    <location>
        <begin position="464"/>
        <end position="475"/>
    </location>
</feature>
<feature type="region of interest" description="Disordered" evidence="1">
    <location>
        <begin position="1742"/>
        <end position="1764"/>
    </location>
</feature>
<feature type="compositionally biased region" description="Low complexity" evidence="1">
    <location>
        <begin position="548"/>
        <end position="561"/>
    </location>
</feature>
<dbReference type="Pfam" id="PF00400">
    <property type="entry name" value="WD40"/>
    <property type="match status" value="1"/>
</dbReference>
<dbReference type="SMART" id="SM00320">
    <property type="entry name" value="WD40"/>
    <property type="match status" value="2"/>
</dbReference>
<feature type="compositionally biased region" description="Low complexity" evidence="1">
    <location>
        <begin position="1628"/>
        <end position="1646"/>
    </location>
</feature>
<dbReference type="InterPro" id="IPR001680">
    <property type="entry name" value="WD40_rpt"/>
</dbReference>
<feature type="compositionally biased region" description="Basic and acidic residues" evidence="1">
    <location>
        <begin position="1118"/>
        <end position="1133"/>
    </location>
</feature>
<feature type="region of interest" description="Disordered" evidence="1">
    <location>
        <begin position="1017"/>
        <end position="1079"/>
    </location>
</feature>
<feature type="region of interest" description="Disordered" evidence="1">
    <location>
        <begin position="744"/>
        <end position="817"/>
    </location>
</feature>
<dbReference type="EMBL" id="CAXHTA020000006">
    <property type="protein sequence ID" value="CAL5221903.1"/>
    <property type="molecule type" value="Genomic_DNA"/>
</dbReference>
<feature type="compositionally biased region" description="Low complexity" evidence="1">
    <location>
        <begin position="490"/>
        <end position="501"/>
    </location>
</feature>
<dbReference type="InterPro" id="IPR044694">
    <property type="entry name" value="NUP214"/>
</dbReference>
<proteinExistence type="predicted"/>
<evidence type="ECO:0000313" key="3">
    <source>
        <dbReference type="Proteomes" id="UP001497392"/>
    </source>
</evidence>
<evidence type="ECO:0000256" key="1">
    <source>
        <dbReference type="SAM" id="MobiDB-lite"/>
    </source>
</evidence>
<dbReference type="SUPFAM" id="SSF117289">
    <property type="entry name" value="Nucleoporin domain"/>
    <property type="match status" value="1"/>
</dbReference>
<dbReference type="InterPro" id="IPR015943">
    <property type="entry name" value="WD40/YVTN_repeat-like_dom_sf"/>
</dbReference>
<feature type="region of interest" description="Disordered" evidence="1">
    <location>
        <begin position="1102"/>
        <end position="1300"/>
    </location>
</feature>
<name>A0ABP1FPM6_9CHLO</name>
<keyword evidence="3" id="KW-1185">Reference proteome</keyword>
<dbReference type="Gene3D" id="2.130.10.10">
    <property type="entry name" value="YVTN repeat-like/Quinoprotein amine dehydrogenase"/>
    <property type="match status" value="1"/>
</dbReference>
<sequence>MVAPELLAVEAEINEDTPYFFQRIGELTFEAQQAGDDGSGIAGRRQRECIATAPHHGVVAVAGDNAIYVARIGDLVTSSVKRADSEAVAVADSGRICAARIEACSASVHISSDGLLLAACEDSRIRTWAIRDLLSGGQHKPLCEWKLGNAEAVKQFSWRPGQASQEPAEAFVVTDTGRLLNARLGGRLASDQEGHPETVSCAAWSPDGTLLAFASGSRVIVAAADSSGIFRATAKLPEAEEDGLATVISTMVWAGMDALVLACSLYSNEDDDMEESCTVCMLHWSSWQPGSGQDPAGLELVAMSEVHTDPEGQPAGHYHQSLVSPWGVAVAAHGKANDNHIMVLEALPMQSPKLLEILDDSLAIRIPLTADYSDNFVNGLGMSLTSTEEIHHPDPERGKLPPQPIMVVATSDGALRLFTFASLKRSAASITHAAYSYNDAPYPVLQAAAQNAQLGQASRFHSEAPSSASTEQAASNPFVREASAKGTGMAELAAGKAAATALPDSDSEDYDEEDSQGTSAEGSSEESSRDYAPPATSAEPARKQHQLASVAQAAGRAAATALPDSDEEAEEDLESQASASVAPHVPPQARGPVQDAGQARRDFAVSQAAESAVPGRRLGRLDSLSASDTESVEVQSRPERPQALAPQTATEAKPAAMLWSLGGSAPAFSQDAGPSSRSPAAVTAKAKPAPSLFGTTAPSFVQLPSASNAGTAFTAPATAFSMARQSSGAVPASAFGVPFTAPARQASGALPPLSAPVPRPAQASQAPRQSAAQQAIARAREGALAAKAAKPAAVSPAPSPPERPTEATPSKPLPPKARLQEEGKELASMEREFLKSLAETRAIEAKLTAEMKAAQRSDLSDPGTRKGALALQEQVQKLAEQGGHLRAQLASDRARFSALHRGWKDDRARAEALLFFNGKRNFLDEDEAAYASEDVDPAIQELVASVQRQLPLLQKQAAQLSDGIEALKARAQQGYQDGSLAVQQLYNALNLQKEVALSQVARVQKLWDRMQELGFSDSEGSTVDSLHQLQSPGALPETKKPARSPYVRVSRSPWSQTKGTRAPLLLPGNNGAATSKSPWAGDSAAAMRALLLEKASGQDGGIRLTKLQQASMPTRSPTLREADRPSGWPRDKISTLSSLQLHEDTGRVRARTDASSDQHGRQSRPHTLGLHGQASSDAHHRRPDIFPGDTPAHADQARAPSPAQREMRHDSRAGVSTSPEAGPNVSGLRNPPRSSAQLPGAAQSSKPALVPGTTAPSPSKTLPDVPKGATNTAPVSTQPSHPAANMPPVPSKAALDAAHARSAAALNTKAKQAAPVSQSTAAMPAQAIAQTASAAPQRKAAAMPPIPSKAAVATAQAQGKAMLFGQKAMPAPAMMPPVPSKAALAAAQAKGQAALGANKQTPAKEEVGVIPQINFLSAGSRPASSSSQATPLSLSLAPSASPAAPAFGAVSSPAPFASLSFETAASGPPSSFQLASSIAAPLPGTSGGAFSFSSAAAATPAPAPSAPMASAMSVQQPAASPAPLPSIPLAFPGLSAGYSSQAASNTSAAPFAALNMPEAPKPAETLAAGFGAFGGLGQQASAAPAPATSPFGKGLSFSLSSAPAPGNAGATSFSIAPAVPSSGAPSTPFGGAPATSSPASPFPAFGQPNSVPAAPSAFGGFGQSTGASAPGSSVFGQSASASASAPSPFGGFGTPTGFGQSTSQAGPLQGFGGFGQAASIAPGFGTPATPGFGQGASPAFGASATPGFGSPGAPTFGAPASPATPFGAPASPSAFGGGFAAAAGQSGGFGSLAQGQANAFGAAAQQSSGGFGTFGGAQPQSGGFGAFGGAAAPSPPKAPSPQNNSMWAPRK</sequence>